<dbReference type="GO" id="GO:0003677">
    <property type="term" value="F:DNA binding"/>
    <property type="evidence" value="ECO:0007669"/>
    <property type="project" value="InterPro"/>
</dbReference>
<feature type="region of interest" description="Disordered" evidence="1">
    <location>
        <begin position="312"/>
        <end position="335"/>
    </location>
</feature>
<accession>A0A7M5V075</accession>
<evidence type="ECO:0000259" key="2">
    <source>
        <dbReference type="PROSITE" id="PS51457"/>
    </source>
</evidence>
<dbReference type="EnsemblMetazoa" id="CLYHEMT008978.1">
    <property type="protein sequence ID" value="CLYHEMP008978.1"/>
    <property type="gene ID" value="CLYHEMG008978"/>
</dbReference>
<dbReference type="GeneID" id="136821263"/>
<protein>
    <recommendedName>
        <fullName evidence="2">BEN domain-containing protein</fullName>
    </recommendedName>
</protein>
<proteinExistence type="predicted"/>
<reference evidence="3" key="1">
    <citation type="submission" date="2021-01" db="UniProtKB">
        <authorList>
            <consortium name="EnsemblMetazoa"/>
        </authorList>
    </citation>
    <scope>IDENTIFICATION</scope>
</reference>
<feature type="domain" description="BEN" evidence="2">
    <location>
        <begin position="228"/>
        <end position="320"/>
    </location>
</feature>
<keyword evidence="4" id="KW-1185">Reference proteome</keyword>
<dbReference type="PROSITE" id="PS51457">
    <property type="entry name" value="BEN"/>
    <property type="match status" value="1"/>
</dbReference>
<dbReference type="InterPro" id="IPR018379">
    <property type="entry name" value="BEN_domain"/>
</dbReference>
<organism evidence="3 4">
    <name type="scientific">Clytia hemisphaerica</name>
    <dbReference type="NCBI Taxonomy" id="252671"/>
    <lineage>
        <taxon>Eukaryota</taxon>
        <taxon>Metazoa</taxon>
        <taxon>Cnidaria</taxon>
        <taxon>Hydrozoa</taxon>
        <taxon>Hydroidolina</taxon>
        <taxon>Leptothecata</taxon>
        <taxon>Obeliida</taxon>
        <taxon>Clytiidae</taxon>
        <taxon>Clytia</taxon>
    </lineage>
</organism>
<dbReference type="RefSeq" id="XP_066933590.1">
    <property type="nucleotide sequence ID" value="XM_067077489.1"/>
</dbReference>
<evidence type="ECO:0000313" key="4">
    <source>
        <dbReference type="Proteomes" id="UP000594262"/>
    </source>
</evidence>
<evidence type="ECO:0000313" key="3">
    <source>
        <dbReference type="EnsemblMetazoa" id="CLYHEMP008978.1"/>
    </source>
</evidence>
<feature type="region of interest" description="Disordered" evidence="1">
    <location>
        <begin position="1"/>
        <end position="25"/>
    </location>
</feature>
<sequence>MQPYVQPPSTNVRNPTPATNVHNPTPATNVEAINNEIQNICQTGQTNQSQNYHIITTGQSNQPNYHTLTTGQSNLSLWNDQTNTFDLPQTNHGNSSNGYQNRNFMTPTSGTAASASKTQMRFSASPNGSILSPVYGDFLNSLLGTDQRNDSSIIENNSQSSSQEHLVGQQFDPQAQLYQQNKRLVDRVTDLEGKVATLIGVVNKMSKMMTQRESAATNRNDHIESYIAENNYCKATLDSISKSATSMGSLTRELMDEILTEDEFATCTVKGQGQTDRGGISEEKREIIEKYVKKRYGESASDPTIRTFMRQYFTNRRRTKPENRKKARGNEEREE</sequence>
<dbReference type="AlphaFoldDB" id="A0A7M5V075"/>
<dbReference type="Gene3D" id="1.10.10.2590">
    <property type="entry name" value="BEN domain"/>
    <property type="match status" value="1"/>
</dbReference>
<name>A0A7M5V075_9CNID</name>
<dbReference type="Proteomes" id="UP000594262">
    <property type="component" value="Unplaced"/>
</dbReference>
<feature type="compositionally biased region" description="Polar residues" evidence="1">
    <location>
        <begin position="7"/>
        <end position="25"/>
    </location>
</feature>
<evidence type="ECO:0000256" key="1">
    <source>
        <dbReference type="SAM" id="MobiDB-lite"/>
    </source>
</evidence>
<feature type="compositionally biased region" description="Basic and acidic residues" evidence="1">
    <location>
        <begin position="320"/>
        <end position="335"/>
    </location>
</feature>